<proteinExistence type="predicted"/>
<comment type="caution">
    <text evidence="1">The sequence shown here is derived from an EMBL/GenBank/DDBJ whole genome shotgun (WGS) entry which is preliminary data.</text>
</comment>
<protein>
    <submittedName>
        <fullName evidence="1">Uncharacterized protein</fullName>
    </submittedName>
</protein>
<reference evidence="1 2" key="1">
    <citation type="submission" date="2019-05" db="EMBL/GenBank/DDBJ databases">
        <title>Another draft genome of Portunus trituberculatus and its Hox gene families provides insights of decapod evolution.</title>
        <authorList>
            <person name="Jeong J.-H."/>
            <person name="Song I."/>
            <person name="Kim S."/>
            <person name="Choi T."/>
            <person name="Kim D."/>
            <person name="Ryu S."/>
            <person name="Kim W."/>
        </authorList>
    </citation>
    <scope>NUCLEOTIDE SEQUENCE [LARGE SCALE GENOMIC DNA]</scope>
    <source>
        <tissue evidence="1">Muscle</tissue>
    </source>
</reference>
<dbReference type="AlphaFoldDB" id="A0A5B7GFP4"/>
<accession>A0A5B7GFP4</accession>
<dbReference type="EMBL" id="VSRR010013109">
    <property type="protein sequence ID" value="MPC55364.1"/>
    <property type="molecule type" value="Genomic_DNA"/>
</dbReference>
<evidence type="ECO:0000313" key="1">
    <source>
        <dbReference type="EMBL" id="MPC55364.1"/>
    </source>
</evidence>
<organism evidence="1 2">
    <name type="scientific">Portunus trituberculatus</name>
    <name type="common">Swimming crab</name>
    <name type="synonym">Neptunus trituberculatus</name>
    <dbReference type="NCBI Taxonomy" id="210409"/>
    <lineage>
        <taxon>Eukaryota</taxon>
        <taxon>Metazoa</taxon>
        <taxon>Ecdysozoa</taxon>
        <taxon>Arthropoda</taxon>
        <taxon>Crustacea</taxon>
        <taxon>Multicrustacea</taxon>
        <taxon>Malacostraca</taxon>
        <taxon>Eumalacostraca</taxon>
        <taxon>Eucarida</taxon>
        <taxon>Decapoda</taxon>
        <taxon>Pleocyemata</taxon>
        <taxon>Brachyura</taxon>
        <taxon>Eubrachyura</taxon>
        <taxon>Portunoidea</taxon>
        <taxon>Portunidae</taxon>
        <taxon>Portuninae</taxon>
        <taxon>Portunus</taxon>
    </lineage>
</organism>
<dbReference type="Proteomes" id="UP000324222">
    <property type="component" value="Unassembled WGS sequence"/>
</dbReference>
<keyword evidence="2" id="KW-1185">Reference proteome</keyword>
<name>A0A5B7GFP4_PORTR</name>
<sequence length="65" mass="7146">MADFDDAAVARELTPNKIDKMTCTQLKCTLTAILGAERSVDPSNIVLSGSYILFEKRMQLAILTI</sequence>
<evidence type="ECO:0000313" key="2">
    <source>
        <dbReference type="Proteomes" id="UP000324222"/>
    </source>
</evidence>
<gene>
    <name evidence="1" type="ORF">E2C01_049297</name>
</gene>